<proteinExistence type="predicted"/>
<dbReference type="GO" id="GO:0007265">
    <property type="term" value="P:Ras protein signal transduction"/>
    <property type="evidence" value="ECO:0007669"/>
    <property type="project" value="TreeGrafter"/>
</dbReference>
<dbReference type="InterPro" id="IPR008937">
    <property type="entry name" value="Ras-like_GEF"/>
</dbReference>
<dbReference type="SUPFAM" id="SSF48366">
    <property type="entry name" value="Ras GEF"/>
    <property type="match status" value="1"/>
</dbReference>
<feature type="compositionally biased region" description="Polar residues" evidence="3">
    <location>
        <begin position="794"/>
        <end position="804"/>
    </location>
</feature>
<feature type="compositionally biased region" description="Basic and acidic residues" evidence="3">
    <location>
        <begin position="419"/>
        <end position="434"/>
    </location>
</feature>
<dbReference type="RefSeq" id="XP_040654679.1">
    <property type="nucleotide sequence ID" value="XM_040804575.1"/>
</dbReference>
<feature type="compositionally biased region" description="Basic and acidic residues" evidence="3">
    <location>
        <begin position="93"/>
        <end position="111"/>
    </location>
</feature>
<evidence type="ECO:0000313" key="5">
    <source>
        <dbReference type="EMBL" id="KYK55327.1"/>
    </source>
</evidence>
<dbReference type="Proteomes" id="UP000076580">
    <property type="component" value="Chromosome 03"/>
</dbReference>
<organism evidence="5 6">
    <name type="scientific">Drechmeria coniospora</name>
    <name type="common">Nematophagous fungus</name>
    <name type="synonym">Meria coniospora</name>
    <dbReference type="NCBI Taxonomy" id="98403"/>
    <lineage>
        <taxon>Eukaryota</taxon>
        <taxon>Fungi</taxon>
        <taxon>Dikarya</taxon>
        <taxon>Ascomycota</taxon>
        <taxon>Pezizomycotina</taxon>
        <taxon>Sordariomycetes</taxon>
        <taxon>Hypocreomycetidae</taxon>
        <taxon>Hypocreales</taxon>
        <taxon>Ophiocordycipitaceae</taxon>
        <taxon>Drechmeria</taxon>
    </lineage>
</organism>
<dbReference type="PROSITE" id="PS50009">
    <property type="entry name" value="RASGEF_CAT"/>
    <property type="match status" value="1"/>
</dbReference>
<feature type="region of interest" description="Disordered" evidence="3">
    <location>
        <begin position="456"/>
        <end position="492"/>
    </location>
</feature>
<feature type="region of interest" description="Disordered" evidence="3">
    <location>
        <begin position="1"/>
        <end position="124"/>
    </location>
</feature>
<dbReference type="InterPro" id="IPR036964">
    <property type="entry name" value="RASGEF_cat_dom_sf"/>
</dbReference>
<reference evidence="5 6" key="1">
    <citation type="journal article" date="2016" name="Sci. Rep.">
        <title>Insights into Adaptations to a Near-Obligate Nematode Endoparasitic Lifestyle from the Finished Genome of Drechmeria coniospora.</title>
        <authorList>
            <person name="Zhang L."/>
            <person name="Zhou Z."/>
            <person name="Guo Q."/>
            <person name="Fokkens L."/>
            <person name="Miskei M."/>
            <person name="Pocsi I."/>
            <person name="Zhang W."/>
            <person name="Chen M."/>
            <person name="Wang L."/>
            <person name="Sun Y."/>
            <person name="Donzelli B.G."/>
            <person name="Gibson D.M."/>
            <person name="Nelson D.R."/>
            <person name="Luo J.G."/>
            <person name="Rep M."/>
            <person name="Liu H."/>
            <person name="Yang S."/>
            <person name="Wang J."/>
            <person name="Krasnoff S.B."/>
            <person name="Xu Y."/>
            <person name="Molnar I."/>
            <person name="Lin M."/>
        </authorList>
    </citation>
    <scope>NUCLEOTIDE SEQUENCE [LARGE SCALE GENOMIC DNA]</scope>
    <source>
        <strain evidence="5 6">ARSEF 6962</strain>
    </source>
</reference>
<feature type="region of interest" description="Disordered" evidence="3">
    <location>
        <begin position="327"/>
        <end position="347"/>
    </location>
</feature>
<feature type="region of interest" description="Disordered" evidence="3">
    <location>
        <begin position="1411"/>
        <end position="1449"/>
    </location>
</feature>
<comment type="caution">
    <text evidence="5">The sequence shown here is derived from an EMBL/GenBank/DDBJ whole genome shotgun (WGS) entry which is preliminary data.</text>
</comment>
<accession>A0A151GE08</accession>
<dbReference type="InterPro" id="IPR023578">
    <property type="entry name" value="Ras_GEF_dom_sf"/>
</dbReference>
<evidence type="ECO:0000256" key="3">
    <source>
        <dbReference type="SAM" id="MobiDB-lite"/>
    </source>
</evidence>
<dbReference type="GO" id="GO:0005886">
    <property type="term" value="C:plasma membrane"/>
    <property type="evidence" value="ECO:0007669"/>
    <property type="project" value="TreeGrafter"/>
</dbReference>
<dbReference type="PANTHER" id="PTHR23113:SF363">
    <property type="entry name" value="PROTEIN SON OF SEVENLESS"/>
    <property type="match status" value="1"/>
</dbReference>
<feature type="region of interest" description="Disordered" evidence="3">
    <location>
        <begin position="955"/>
        <end position="1019"/>
    </location>
</feature>
<keyword evidence="6" id="KW-1185">Reference proteome</keyword>
<dbReference type="InterPro" id="IPR001895">
    <property type="entry name" value="RASGEF_cat_dom"/>
</dbReference>
<dbReference type="GO" id="GO:0005085">
    <property type="term" value="F:guanyl-nucleotide exchange factor activity"/>
    <property type="evidence" value="ECO:0007669"/>
    <property type="project" value="UniProtKB-KW"/>
</dbReference>
<dbReference type="SMART" id="SM00147">
    <property type="entry name" value="RasGEF"/>
    <property type="match status" value="1"/>
</dbReference>
<dbReference type="InParanoid" id="A0A151GE08"/>
<evidence type="ECO:0000313" key="6">
    <source>
        <dbReference type="Proteomes" id="UP000076580"/>
    </source>
</evidence>
<evidence type="ECO:0000256" key="1">
    <source>
        <dbReference type="ARBA" id="ARBA00022658"/>
    </source>
</evidence>
<feature type="compositionally biased region" description="Low complexity" evidence="3">
    <location>
        <begin position="1411"/>
        <end position="1422"/>
    </location>
</feature>
<feature type="region of interest" description="Disordered" evidence="3">
    <location>
        <begin position="271"/>
        <end position="290"/>
    </location>
</feature>
<protein>
    <recommendedName>
        <fullName evidence="4">Ras-GEF domain-containing protein</fullName>
    </recommendedName>
</protein>
<evidence type="ECO:0000256" key="2">
    <source>
        <dbReference type="PROSITE-ProRule" id="PRU00168"/>
    </source>
</evidence>
<feature type="region of interest" description="Disordered" evidence="3">
    <location>
        <begin position="755"/>
        <end position="852"/>
    </location>
</feature>
<name>A0A151GE08_DRECN</name>
<feature type="region of interest" description="Disordered" evidence="3">
    <location>
        <begin position="678"/>
        <end position="697"/>
    </location>
</feature>
<feature type="compositionally biased region" description="Basic residues" evidence="3">
    <location>
        <begin position="400"/>
        <end position="413"/>
    </location>
</feature>
<feature type="compositionally biased region" description="Basic and acidic residues" evidence="3">
    <location>
        <begin position="968"/>
        <end position="987"/>
    </location>
</feature>
<dbReference type="GeneID" id="63719933"/>
<evidence type="ECO:0000259" key="4">
    <source>
        <dbReference type="PROSITE" id="PS50009"/>
    </source>
</evidence>
<dbReference type="EMBL" id="LAYC01000003">
    <property type="protein sequence ID" value="KYK55327.1"/>
    <property type="molecule type" value="Genomic_DNA"/>
</dbReference>
<feature type="domain" description="Ras-GEF" evidence="4">
    <location>
        <begin position="1237"/>
        <end position="1449"/>
    </location>
</feature>
<dbReference type="PANTHER" id="PTHR23113">
    <property type="entry name" value="GUANINE NUCLEOTIDE EXCHANGE FACTOR"/>
    <property type="match status" value="1"/>
</dbReference>
<feature type="region of interest" description="Disordered" evidence="3">
    <location>
        <begin position="386"/>
        <end position="439"/>
    </location>
</feature>
<keyword evidence="1 2" id="KW-0344">Guanine-nucleotide releasing factor</keyword>
<gene>
    <name evidence="5" type="ORF">DCS_07290</name>
</gene>
<dbReference type="STRING" id="98403.A0A151GE08"/>
<sequence>MKPALDPVPPRKDFSHPQSSPEPVDQHAKLSATPSTTLAPDAGEKDKPLPPPPPSKETLHPIAMTGSDVAPCTALTPTAGTSLVPVTKRRPHPDKTIPRVKGSADGDRSDVAPDGTSAGREGRQFAVSNVGNNGRIYLSTIHELNAVHDADPDAFKAPAPKPTEDKRPRTMDDLDAAAAAPLLNISIPSWRIGTPRFTLKGTPVIRGTSYAPTEDFRSSSASLFGLPVHAYPPPPLPFSTQRGASGLPSPRLGALARLTYVLAHPAVIEPSIDPNPHHDAGSWAGEGVEPRRPDELARLTNASADSTSHYADAPRTANPIGDFIILGNRPGTPDDQAVAENEAGSPRSLASVDVVSCSLPGKAIKAANLNAAHPMAAHPVTSTAVNNGSAQVATTPKALTGKRVRPRQAHKRSNSFSDSLREHGSDKSSSHDQDFSTLLPSAGSLVRGNLLPPSQPYIDFDPLGPHDGNHRQTTICQSPGRGLGRRPSGGAMSGYGMKKLLGGVRRVLRTRAPGVSPTQADFLAASRTGMHGAAATNRLPASAVVPQDLRRQHGGRPPVRIDLLGAAVAEDFKKAVRDEEAAAEAERLAAMASQPSVSPLGGPHHYSAARMDSSIFDNVRRHRKLRTVVSDMGITVGSKSIVIVDDTVPFAMNSPQHRGLATANQAIDALADTFMNNAADPTPPNTPPANFAEPSTPRRQSHLVNTHVRRPDFNADALPPFIPDLATLESSRASEDMPRPSLSLICRRTRHPLSAGGSLRMHRKTRSAATLTSMSSVFRRRHNSFSSGVLPPSTLRSLGTSAGSGESAMEPGSEISMPAPLRVLRRRPGGDLRSATNVGDLDRGSLRRPQSVGSLQTYAESVRGSLLIYPSPKPSDQRLETGLAPGNGVDVRCHAKVDGNSAKRNLPFFRTCSSKPAMRPSFEKEAQMLAQIPDDEDGGGIECALAKLEGKYEKKVAPAPAKPLNPDADVRPQERRPDPMRVVHESQESPVGHRSHHRNEPEPGRTGARHADSFPSARSEESYCSIPLLERGLTDDGGSRAQTMQWTDRSILHASDDDDSLAEMVKDVDRAGQDAAQHLSFDFIQKTDSIKRISTGMTVPSDTGGQSFLDDDSADGIDLSSEIPGRVGNKMDALLDSYRPPDDRIPSLATSRASAHQLTLIQALAMSPQLYGSFDTRSWAKKPPSMPNLSQVFPQSGHHLAPYPSIDPRRPIPESSKADVCHIRKYSVHMPFILAFGSDILAQQFTLIEKDALNEIDWKELMDMNWKNKAGCDSRSWVEFLRNSDAHGVEVVIARFNIMVKWAISEIVLTQHAEERARCIIKLIHIASHCRRYRNFATLAQLTIALSSNEVSRLSKTWELVPAHDVKTLDSLEALASTRTIFFLMPNDPRRLSARPAPPRWSTLSVAASALPSSRPSSVSSRPARDTASCRSRGLPNAVSGLAHSVTRK</sequence>
<dbReference type="Gene3D" id="1.10.840.10">
    <property type="entry name" value="Ras guanine-nucleotide exchange factors catalytic domain"/>
    <property type="match status" value="1"/>
</dbReference>
<dbReference type="Pfam" id="PF00617">
    <property type="entry name" value="RasGEF"/>
    <property type="match status" value="1"/>
</dbReference>
<feature type="compositionally biased region" description="Polar residues" evidence="3">
    <location>
        <begin position="767"/>
        <end position="776"/>
    </location>
</feature>